<feature type="signal peptide" evidence="5">
    <location>
        <begin position="1"/>
        <end position="19"/>
    </location>
</feature>
<keyword evidence="3 5" id="KW-0732">Signal</keyword>
<dbReference type="CDD" id="cd00063">
    <property type="entry name" value="FN3"/>
    <property type="match status" value="1"/>
</dbReference>
<dbReference type="RefSeq" id="WP_148869921.1">
    <property type="nucleotide sequence ID" value="NZ_VNIA01000002.1"/>
</dbReference>
<dbReference type="Pfam" id="PF00041">
    <property type="entry name" value="fn3"/>
    <property type="match status" value="1"/>
</dbReference>
<dbReference type="Pfam" id="PF04231">
    <property type="entry name" value="Endonuclease_1"/>
    <property type="match status" value="1"/>
</dbReference>
<dbReference type="InterPro" id="IPR026444">
    <property type="entry name" value="Secre_tail"/>
</dbReference>
<feature type="domain" description="Fibronectin type-III" evidence="6">
    <location>
        <begin position="274"/>
        <end position="359"/>
    </location>
</feature>
<feature type="chain" id="PRO_5024431515" evidence="5">
    <location>
        <begin position="20"/>
        <end position="593"/>
    </location>
</feature>
<dbReference type="GO" id="GO:0016787">
    <property type="term" value="F:hydrolase activity"/>
    <property type="evidence" value="ECO:0007669"/>
    <property type="project" value="UniProtKB-KW"/>
</dbReference>
<dbReference type="SUPFAM" id="SSF49265">
    <property type="entry name" value="Fibronectin type III"/>
    <property type="match status" value="1"/>
</dbReference>
<evidence type="ECO:0000313" key="7">
    <source>
        <dbReference type="EMBL" id="TYP99136.1"/>
    </source>
</evidence>
<comment type="similarity">
    <text evidence="1">Belongs to the EndA/NucM nuclease family.</text>
</comment>
<dbReference type="InterPro" id="IPR044925">
    <property type="entry name" value="His-Me_finger_sf"/>
</dbReference>
<evidence type="ECO:0000256" key="1">
    <source>
        <dbReference type="ARBA" id="ARBA00006429"/>
    </source>
</evidence>
<evidence type="ECO:0000256" key="4">
    <source>
        <dbReference type="ARBA" id="ARBA00022801"/>
    </source>
</evidence>
<dbReference type="OrthoDB" id="5500612at2"/>
<dbReference type="InterPro" id="IPR007346">
    <property type="entry name" value="Endonuclease-I"/>
</dbReference>
<name>A0A5S5DVR6_9FLAO</name>
<evidence type="ECO:0000256" key="3">
    <source>
        <dbReference type="ARBA" id="ARBA00022729"/>
    </source>
</evidence>
<dbReference type="SMART" id="SM00060">
    <property type="entry name" value="FN3"/>
    <property type="match status" value="1"/>
</dbReference>
<dbReference type="NCBIfam" id="TIGR04183">
    <property type="entry name" value="Por_Secre_tail"/>
    <property type="match status" value="1"/>
</dbReference>
<dbReference type="GO" id="GO:0004518">
    <property type="term" value="F:nuclease activity"/>
    <property type="evidence" value="ECO:0007669"/>
    <property type="project" value="UniProtKB-KW"/>
</dbReference>
<evidence type="ECO:0000256" key="2">
    <source>
        <dbReference type="ARBA" id="ARBA00022722"/>
    </source>
</evidence>
<sequence>MMKKLLLLCTLLLSVVINAQQDYYDDVNLTLTGLDLKNELATKIINTHTNLLSYTPGIWEACKATDVDPNNNNEVLLIYGYSASGITSRSRGINDNGGNNGQWNREHTYAKSLGNPNLGTSGPGADAHHLRASDVQYNNQRSSKKFATGSGNSGDVTGGWYPGDEWKGDVARMMMYMYLRYGNQCLPTGVGVGDSSGTPDDMIDLFLKWNAEDPVSQIEDNRNTFHENTSNTYAQGNRNPFIDNPNLATQIWGGDIAENRWDSSTPDDTETPTIPTALSTSDITSNSITVSWNPSSDNVGVIAYEVFVDGISNITTGGTSIVINGLEASTNYSFTVRAKDAAGNTSAQSSSTEATTLEDTSIDACVFESFTNIGTASSSYSSRNWTGDNGFEWTASDARTDQTLTSGNNAITIRNGELSTVQTIEEGISSFSVKTKRVFTGGSGTFDLNVNDSKVGEITYSDVEKTTIINDINISGNVTITITNKTSTTDRVIFDDLQWECYNATAGIEELSRLNSIKIYPNPSLNGKITLQTLSNIEVENIKIYSILGKKVIDVKYPNFINNKYTLENLKSGIYLIKLSNKKQSTTKKLVIQ</sequence>
<gene>
    <name evidence="7" type="ORF">C7447_102455</name>
</gene>
<dbReference type="Pfam" id="PF18962">
    <property type="entry name" value="Por_Secre_tail"/>
    <property type="match status" value="1"/>
</dbReference>
<comment type="caution">
    <text evidence="7">The sequence shown here is derived from an EMBL/GenBank/DDBJ whole genome shotgun (WGS) entry which is preliminary data.</text>
</comment>
<dbReference type="Proteomes" id="UP000323136">
    <property type="component" value="Unassembled WGS sequence"/>
</dbReference>
<dbReference type="SUPFAM" id="SSF54060">
    <property type="entry name" value="His-Me finger endonucleases"/>
    <property type="match status" value="1"/>
</dbReference>
<dbReference type="InterPro" id="IPR003961">
    <property type="entry name" value="FN3_dom"/>
</dbReference>
<reference evidence="7 8" key="1">
    <citation type="submission" date="2019-07" db="EMBL/GenBank/DDBJ databases">
        <title>Genomic Encyclopedia of Type Strains, Phase IV (KMG-IV): sequencing the most valuable type-strain genomes for metagenomic binning, comparative biology and taxonomic classification.</title>
        <authorList>
            <person name="Goeker M."/>
        </authorList>
    </citation>
    <scope>NUCLEOTIDE SEQUENCE [LARGE SCALE GENOMIC DNA]</scope>
    <source>
        <strain evidence="7 8">DSM 18961</strain>
    </source>
</reference>
<keyword evidence="8" id="KW-1185">Reference proteome</keyword>
<dbReference type="PROSITE" id="PS50853">
    <property type="entry name" value="FN3"/>
    <property type="match status" value="1"/>
</dbReference>
<dbReference type="InterPro" id="IPR013783">
    <property type="entry name" value="Ig-like_fold"/>
</dbReference>
<keyword evidence="2" id="KW-0540">Nuclease</keyword>
<protein>
    <submittedName>
        <fullName evidence="7">Putative secreted protein (Por secretion system target)</fullName>
    </submittedName>
</protein>
<dbReference type="EMBL" id="VNIA01000002">
    <property type="protein sequence ID" value="TYP99136.1"/>
    <property type="molecule type" value="Genomic_DNA"/>
</dbReference>
<dbReference type="PANTHER" id="PTHR33607">
    <property type="entry name" value="ENDONUCLEASE-1"/>
    <property type="match status" value="1"/>
</dbReference>
<evidence type="ECO:0000313" key="8">
    <source>
        <dbReference type="Proteomes" id="UP000323136"/>
    </source>
</evidence>
<dbReference type="InterPro" id="IPR036116">
    <property type="entry name" value="FN3_sf"/>
</dbReference>
<keyword evidence="4" id="KW-0378">Hydrolase</keyword>
<evidence type="ECO:0000256" key="5">
    <source>
        <dbReference type="SAM" id="SignalP"/>
    </source>
</evidence>
<organism evidence="7 8">
    <name type="scientific">Tenacibaculum adriaticum</name>
    <dbReference type="NCBI Taxonomy" id="413713"/>
    <lineage>
        <taxon>Bacteria</taxon>
        <taxon>Pseudomonadati</taxon>
        <taxon>Bacteroidota</taxon>
        <taxon>Flavobacteriia</taxon>
        <taxon>Flavobacteriales</taxon>
        <taxon>Flavobacteriaceae</taxon>
        <taxon>Tenacibaculum</taxon>
    </lineage>
</organism>
<proteinExistence type="inferred from homology"/>
<accession>A0A5S5DVR6</accession>
<dbReference type="PANTHER" id="PTHR33607:SF2">
    <property type="entry name" value="ENDONUCLEASE-1"/>
    <property type="match status" value="1"/>
</dbReference>
<dbReference type="AlphaFoldDB" id="A0A5S5DVR6"/>
<dbReference type="Gene3D" id="2.60.40.10">
    <property type="entry name" value="Immunoglobulins"/>
    <property type="match status" value="1"/>
</dbReference>
<evidence type="ECO:0000259" key="6">
    <source>
        <dbReference type="PROSITE" id="PS50853"/>
    </source>
</evidence>